<gene>
    <name evidence="2" type="ORF">RFULGI_LOCUS16891</name>
</gene>
<evidence type="ECO:0000313" key="2">
    <source>
        <dbReference type="EMBL" id="CAG8792578.1"/>
    </source>
</evidence>
<name>A0A9N9JQK0_9GLOM</name>
<protein>
    <submittedName>
        <fullName evidence="2">13877_t:CDS:1</fullName>
    </submittedName>
</protein>
<feature type="compositionally biased region" description="Pro residues" evidence="1">
    <location>
        <begin position="36"/>
        <end position="45"/>
    </location>
</feature>
<feature type="non-terminal residue" evidence="2">
    <location>
        <position position="1"/>
    </location>
</feature>
<dbReference type="SUPFAM" id="SSF48403">
    <property type="entry name" value="Ankyrin repeat"/>
    <property type="match status" value="1"/>
</dbReference>
<evidence type="ECO:0000313" key="3">
    <source>
        <dbReference type="Proteomes" id="UP000789396"/>
    </source>
</evidence>
<keyword evidence="3" id="KW-1185">Reference proteome</keyword>
<feature type="region of interest" description="Disordered" evidence="1">
    <location>
        <begin position="34"/>
        <end position="54"/>
    </location>
</feature>
<dbReference type="OrthoDB" id="2499658at2759"/>
<dbReference type="InterPro" id="IPR036770">
    <property type="entry name" value="Ankyrin_rpt-contain_sf"/>
</dbReference>
<comment type="caution">
    <text evidence="2">The sequence shown here is derived from an EMBL/GenBank/DDBJ whole genome shotgun (WGS) entry which is preliminary data.</text>
</comment>
<evidence type="ECO:0000256" key="1">
    <source>
        <dbReference type="SAM" id="MobiDB-lite"/>
    </source>
</evidence>
<dbReference type="EMBL" id="CAJVPZ010062832">
    <property type="protein sequence ID" value="CAG8792578.1"/>
    <property type="molecule type" value="Genomic_DNA"/>
</dbReference>
<accession>A0A9N9JQK0</accession>
<dbReference type="Proteomes" id="UP000789396">
    <property type="component" value="Unassembled WGS sequence"/>
</dbReference>
<organism evidence="2 3">
    <name type="scientific">Racocetra fulgida</name>
    <dbReference type="NCBI Taxonomy" id="60492"/>
    <lineage>
        <taxon>Eukaryota</taxon>
        <taxon>Fungi</taxon>
        <taxon>Fungi incertae sedis</taxon>
        <taxon>Mucoromycota</taxon>
        <taxon>Glomeromycotina</taxon>
        <taxon>Glomeromycetes</taxon>
        <taxon>Diversisporales</taxon>
        <taxon>Gigasporaceae</taxon>
        <taxon>Racocetra</taxon>
    </lineage>
</organism>
<proteinExistence type="predicted"/>
<dbReference type="AlphaFoldDB" id="A0A9N9JQK0"/>
<reference evidence="2" key="1">
    <citation type="submission" date="2021-06" db="EMBL/GenBank/DDBJ databases">
        <authorList>
            <person name="Kallberg Y."/>
            <person name="Tangrot J."/>
            <person name="Rosling A."/>
        </authorList>
    </citation>
    <scope>NUCLEOTIDE SEQUENCE</scope>
    <source>
        <strain evidence="2">IN212</strain>
    </source>
</reference>
<sequence length="266" mass="29400">INGQNAAWKTPKLSEPFLRARGAIIQDIVIKLVPQPNNPITPPTSPKKFSQDELDSSLKKLFKDSLKSGDRPPDMAQIKSLLDQGANPNIRLLQPKPSKERLNNLYNHHQPSISQNADLSRSKTLQSVYSYSSNSSLGDNDLKSSFSQLYSHKLPNILFATIILCDDPVYAKMLIDHGAEALPRDSHFPNAFIFAAKYGRVEIMKCLLENVPKLSDNESVDIEDDSSNVGGSSGGIGAKEIKNYGTKIWSGFTGEVKKLKNHINRA</sequence>
<dbReference type="Gene3D" id="1.25.40.20">
    <property type="entry name" value="Ankyrin repeat-containing domain"/>
    <property type="match status" value="1"/>
</dbReference>
<feature type="non-terminal residue" evidence="2">
    <location>
        <position position="266"/>
    </location>
</feature>